<keyword evidence="7 13" id="KW-0547">Nucleotide-binding</keyword>
<evidence type="ECO:0000256" key="7">
    <source>
        <dbReference type="ARBA" id="ARBA00022741"/>
    </source>
</evidence>
<evidence type="ECO:0000259" key="15">
    <source>
        <dbReference type="PROSITE" id="PS50862"/>
    </source>
</evidence>
<name>E3PXB2_ACESD</name>
<dbReference type="CDD" id="cd00775">
    <property type="entry name" value="LysRS_core"/>
    <property type="match status" value="1"/>
</dbReference>
<dbReference type="GO" id="GO:0016740">
    <property type="term" value="F:transferase activity"/>
    <property type="evidence" value="ECO:0007669"/>
    <property type="project" value="UniProtKB-ARBA"/>
</dbReference>
<dbReference type="EMBL" id="FP565809">
    <property type="protein sequence ID" value="CBH21077.1"/>
    <property type="molecule type" value="Genomic_DNA"/>
</dbReference>
<reference evidence="17" key="1">
    <citation type="journal article" date="2010" name="BMC Genomics">
        <title>Clostridium sticklandii, a specialist in amino acid degradation:revisiting its metabolism through its genome sequence.</title>
        <authorList>
            <person name="Fonknechten N."/>
            <person name="Chaussonnerie S."/>
            <person name="Tricot S."/>
            <person name="Lajus A."/>
            <person name="Andreesen J.R."/>
            <person name="Perchat N."/>
            <person name="Pelletier E."/>
            <person name="Gouyvenoux M."/>
            <person name="Barbe V."/>
            <person name="Salanoubat M."/>
            <person name="Le Paslier D."/>
            <person name="Weissenbach J."/>
            <person name="Cohen G.N."/>
            <person name="Kreimeyer A."/>
        </authorList>
    </citation>
    <scope>NUCLEOTIDE SEQUENCE [LARGE SCALE GENOMIC DNA]</scope>
    <source>
        <strain evidence="17">ATCC 12662 / DSM 519 / JCM 1433 / CCUG 9281 / NCIMB 10654 / HF</strain>
    </source>
</reference>
<dbReference type="NCBIfam" id="NF001756">
    <property type="entry name" value="PRK00484.1"/>
    <property type="match status" value="1"/>
</dbReference>
<dbReference type="FunFam" id="3.30.930.10:FF:000001">
    <property type="entry name" value="Lysine--tRNA ligase"/>
    <property type="match status" value="1"/>
</dbReference>
<dbReference type="GO" id="GO:0005829">
    <property type="term" value="C:cytosol"/>
    <property type="evidence" value="ECO:0007669"/>
    <property type="project" value="TreeGrafter"/>
</dbReference>
<dbReference type="InterPro" id="IPR002313">
    <property type="entry name" value="Lys-tRNA-ligase_II"/>
</dbReference>
<feature type="domain" description="Aminoacyl-transfer RNA synthetases class-II family profile" evidence="15">
    <location>
        <begin position="176"/>
        <end position="494"/>
    </location>
</feature>
<keyword evidence="9 13" id="KW-0460">Magnesium</keyword>
<evidence type="ECO:0000256" key="11">
    <source>
        <dbReference type="ARBA" id="ARBA00023146"/>
    </source>
</evidence>
<dbReference type="Proteomes" id="UP000007041">
    <property type="component" value="Chromosome"/>
</dbReference>
<dbReference type="KEGG" id="cst:CLOST_0952"/>
<dbReference type="EC" id="6.1.1.6" evidence="13"/>
<dbReference type="InterPro" id="IPR012340">
    <property type="entry name" value="NA-bd_OB-fold"/>
</dbReference>
<dbReference type="eggNOG" id="COG1190">
    <property type="taxonomic scope" value="Bacteria"/>
</dbReference>
<accession>E3PXB2</accession>
<evidence type="ECO:0000256" key="9">
    <source>
        <dbReference type="ARBA" id="ARBA00022842"/>
    </source>
</evidence>
<dbReference type="InterPro" id="IPR004365">
    <property type="entry name" value="NA-bd_OB_tRNA"/>
</dbReference>
<keyword evidence="17" id="KW-1185">Reference proteome</keyword>
<comment type="cofactor">
    <cofactor evidence="13 14">
        <name>Mg(2+)</name>
        <dbReference type="ChEBI" id="CHEBI:18420"/>
    </cofactor>
    <text evidence="13 14">Binds 3 Mg(2+) ions per subunit.</text>
</comment>
<dbReference type="InterPro" id="IPR004364">
    <property type="entry name" value="Aa-tRNA-synt_II"/>
</dbReference>
<dbReference type="STRING" id="1511.CLOST_0952"/>
<dbReference type="InterPro" id="IPR034762">
    <property type="entry name" value="Lys-tRNA-ligase_II_bac/euk"/>
</dbReference>
<evidence type="ECO:0000256" key="3">
    <source>
        <dbReference type="ARBA" id="ARBA00011738"/>
    </source>
</evidence>
<dbReference type="GO" id="GO:0006430">
    <property type="term" value="P:lysyl-tRNA aminoacylation"/>
    <property type="evidence" value="ECO:0007669"/>
    <property type="project" value="UniProtKB-UniRule"/>
</dbReference>
<dbReference type="PIRSF" id="PIRSF039101">
    <property type="entry name" value="LysRS2"/>
    <property type="match status" value="1"/>
</dbReference>
<keyword evidence="5 13" id="KW-0436">Ligase</keyword>
<comment type="subcellular location">
    <subcellularLocation>
        <location evidence="1 13">Cytoplasm</location>
    </subcellularLocation>
</comment>
<evidence type="ECO:0000256" key="12">
    <source>
        <dbReference type="ARBA" id="ARBA00048573"/>
    </source>
</evidence>
<dbReference type="NCBIfam" id="TIGR00499">
    <property type="entry name" value="lysS_bact"/>
    <property type="match status" value="1"/>
</dbReference>
<dbReference type="GO" id="GO:0005524">
    <property type="term" value="F:ATP binding"/>
    <property type="evidence" value="ECO:0007669"/>
    <property type="project" value="UniProtKB-UniRule"/>
</dbReference>
<keyword evidence="10 13" id="KW-0648">Protein biosynthesis</keyword>
<dbReference type="Gene3D" id="3.30.930.10">
    <property type="entry name" value="Bira Bifunctional Protein, Domain 2"/>
    <property type="match status" value="1"/>
</dbReference>
<feature type="binding site" evidence="13">
    <location>
        <position position="413"/>
    </location>
    <ligand>
        <name>Mg(2+)</name>
        <dbReference type="ChEBI" id="CHEBI:18420"/>
        <label>1</label>
    </ligand>
</feature>
<proteinExistence type="inferred from homology"/>
<dbReference type="HOGENOM" id="CLU_008255_6_0_9"/>
<keyword evidence="4 13" id="KW-0963">Cytoplasm</keyword>
<dbReference type="SUPFAM" id="SSF50249">
    <property type="entry name" value="Nucleic acid-binding proteins"/>
    <property type="match status" value="1"/>
</dbReference>
<evidence type="ECO:0000256" key="4">
    <source>
        <dbReference type="ARBA" id="ARBA00022490"/>
    </source>
</evidence>
<dbReference type="Gene3D" id="2.40.50.140">
    <property type="entry name" value="Nucleic acid-binding proteins"/>
    <property type="match status" value="1"/>
</dbReference>
<dbReference type="InterPro" id="IPR006195">
    <property type="entry name" value="aa-tRNA-synth_II"/>
</dbReference>
<evidence type="ECO:0000256" key="14">
    <source>
        <dbReference type="RuleBase" id="RU000336"/>
    </source>
</evidence>
<organism evidence="16 17">
    <name type="scientific">Acetoanaerobium sticklandii (strain ATCC 12662 / DSM 519 / JCM 1433 / CCUG 9281 / NCIMB 10654 / HF)</name>
    <name type="common">Clostridium sticklandii</name>
    <dbReference type="NCBI Taxonomy" id="499177"/>
    <lineage>
        <taxon>Bacteria</taxon>
        <taxon>Bacillati</taxon>
        <taxon>Bacillota</taxon>
        <taxon>Clostridia</taxon>
        <taxon>Peptostreptococcales</taxon>
        <taxon>Filifactoraceae</taxon>
        <taxon>Acetoanaerobium</taxon>
    </lineage>
</organism>
<feature type="binding site" evidence="13">
    <location>
        <position position="413"/>
    </location>
    <ligand>
        <name>Mg(2+)</name>
        <dbReference type="ChEBI" id="CHEBI:18420"/>
        <label>2</label>
    </ligand>
</feature>
<dbReference type="InterPro" id="IPR018149">
    <property type="entry name" value="Lys-tRNA-synth_II_C"/>
</dbReference>
<evidence type="ECO:0000256" key="2">
    <source>
        <dbReference type="ARBA" id="ARBA00008226"/>
    </source>
</evidence>
<dbReference type="GO" id="GO:0000049">
    <property type="term" value="F:tRNA binding"/>
    <property type="evidence" value="ECO:0007669"/>
    <property type="project" value="TreeGrafter"/>
</dbReference>
<feature type="binding site" evidence="13">
    <location>
        <position position="406"/>
    </location>
    <ligand>
        <name>Mg(2+)</name>
        <dbReference type="ChEBI" id="CHEBI:18420"/>
        <label>1</label>
    </ligand>
</feature>
<evidence type="ECO:0000256" key="6">
    <source>
        <dbReference type="ARBA" id="ARBA00022723"/>
    </source>
</evidence>
<dbReference type="CDD" id="cd04322">
    <property type="entry name" value="LysRS_N"/>
    <property type="match status" value="1"/>
</dbReference>
<dbReference type="PROSITE" id="PS50862">
    <property type="entry name" value="AA_TRNA_LIGASE_II"/>
    <property type="match status" value="1"/>
</dbReference>
<dbReference type="GO" id="GO:0140096">
    <property type="term" value="F:catalytic activity, acting on a protein"/>
    <property type="evidence" value="ECO:0007669"/>
    <property type="project" value="UniProtKB-ARBA"/>
</dbReference>
<dbReference type="SUPFAM" id="SSF55681">
    <property type="entry name" value="Class II aaRS and biotin synthetases"/>
    <property type="match status" value="1"/>
</dbReference>
<sequence length="506" mass="58072">MSNDQMNSETLSLNEMLQIRRDKLKKLQEAGKNPFKIEKYIKTHHSKQVKDNFEKLEGSEVSLAGRIMSMRGHGKASFIDIQDEQGRIQVYVRQDAIGDDSYTDFVTYDMGDIIGVEGTVFMTNKGEQSVKASKVALLTKSLQILPEKYHGLKDPDLRYRQRYVDLIVNPDVKEAFLIRSKAIKALKEYLDERDFLEVDTPILSTIAGGATARPFITHHNTLDIDMYMRIANELYLKRLIVGGFERVYELGKMFRNEGMSIKHNPEYTAIEVYQAYADYEDIMRLTEEAVACMAQKSLGTTKINYQGTEIDLTPPWRRLSMIDAIKEFKGIDFNEIQTDEEAIKVAKENHIEITPVMNRGFVIAAMFEEFCEEHLIQPTFITHHPVEVSPLSKRNPDDPRLTNRFEAFVNTWEIANAFSELNDPIDQRERFMDQLKQRELGDDEAYMLDEDFLNAIEVGLPPTGGLGIGIDRVIMLLTNSSSIRDVILFPTMKPIKEEKNDAKEQN</sequence>
<dbReference type="FunFam" id="2.40.50.140:FF:000024">
    <property type="entry name" value="Lysine--tRNA ligase"/>
    <property type="match status" value="1"/>
</dbReference>
<gene>
    <name evidence="16" type="primary">lysU</name>
    <name evidence="13" type="synonym">lysS</name>
    <name evidence="16" type="ordered locus">CLOST_0952</name>
</gene>
<dbReference type="PRINTS" id="PR00982">
    <property type="entry name" value="TRNASYNTHLYS"/>
</dbReference>
<evidence type="ECO:0000256" key="13">
    <source>
        <dbReference type="HAMAP-Rule" id="MF_00252"/>
    </source>
</evidence>
<dbReference type="Pfam" id="PF00152">
    <property type="entry name" value="tRNA-synt_2"/>
    <property type="match status" value="1"/>
</dbReference>
<evidence type="ECO:0000256" key="1">
    <source>
        <dbReference type="ARBA" id="ARBA00004496"/>
    </source>
</evidence>
<dbReference type="PANTHER" id="PTHR42918">
    <property type="entry name" value="LYSYL-TRNA SYNTHETASE"/>
    <property type="match status" value="1"/>
</dbReference>
<comment type="similarity">
    <text evidence="2 13">Belongs to the class-II aminoacyl-tRNA synthetase family.</text>
</comment>
<keyword evidence="11 13" id="KW-0030">Aminoacyl-tRNA synthetase</keyword>
<dbReference type="InterPro" id="IPR044136">
    <property type="entry name" value="Lys-tRNA-ligase_II_N"/>
</dbReference>
<dbReference type="PANTHER" id="PTHR42918:SF15">
    <property type="entry name" value="LYSINE--TRNA LIGASE, CHLOROPLASTIC_MITOCHONDRIAL"/>
    <property type="match status" value="1"/>
</dbReference>
<keyword evidence="6 13" id="KW-0479">Metal-binding</keyword>
<dbReference type="AlphaFoldDB" id="E3PXB2"/>
<protein>
    <recommendedName>
        <fullName evidence="13">Lysine--tRNA ligase</fullName>
        <ecNumber evidence="13">6.1.1.6</ecNumber>
    </recommendedName>
    <alternativeName>
        <fullName evidence="13">Lysyl-tRNA synthetase</fullName>
        <shortName evidence="13">LysRS</shortName>
    </alternativeName>
</protein>
<evidence type="ECO:0000256" key="10">
    <source>
        <dbReference type="ARBA" id="ARBA00022917"/>
    </source>
</evidence>
<dbReference type="Pfam" id="PF01336">
    <property type="entry name" value="tRNA_anti-codon"/>
    <property type="match status" value="1"/>
</dbReference>
<dbReference type="InterPro" id="IPR045864">
    <property type="entry name" value="aa-tRNA-synth_II/BPL/LPL"/>
</dbReference>
<comment type="catalytic activity">
    <reaction evidence="12 13 14">
        <text>tRNA(Lys) + L-lysine + ATP = L-lysyl-tRNA(Lys) + AMP + diphosphate</text>
        <dbReference type="Rhea" id="RHEA:20792"/>
        <dbReference type="Rhea" id="RHEA-COMP:9696"/>
        <dbReference type="Rhea" id="RHEA-COMP:9697"/>
        <dbReference type="ChEBI" id="CHEBI:30616"/>
        <dbReference type="ChEBI" id="CHEBI:32551"/>
        <dbReference type="ChEBI" id="CHEBI:33019"/>
        <dbReference type="ChEBI" id="CHEBI:78442"/>
        <dbReference type="ChEBI" id="CHEBI:78529"/>
        <dbReference type="ChEBI" id="CHEBI:456215"/>
        <dbReference type="EC" id="6.1.1.6"/>
    </reaction>
</comment>
<keyword evidence="8 13" id="KW-0067">ATP-binding</keyword>
<dbReference type="HAMAP" id="MF_00252">
    <property type="entry name" value="Lys_tRNA_synth_class2"/>
    <property type="match status" value="1"/>
</dbReference>
<evidence type="ECO:0000313" key="17">
    <source>
        <dbReference type="Proteomes" id="UP000007041"/>
    </source>
</evidence>
<evidence type="ECO:0000256" key="5">
    <source>
        <dbReference type="ARBA" id="ARBA00022598"/>
    </source>
</evidence>
<evidence type="ECO:0000256" key="8">
    <source>
        <dbReference type="ARBA" id="ARBA00022840"/>
    </source>
</evidence>
<evidence type="ECO:0000313" key="16">
    <source>
        <dbReference type="EMBL" id="CBH21077.1"/>
    </source>
</evidence>
<comment type="subunit">
    <text evidence="3 13">Homodimer.</text>
</comment>
<dbReference type="GO" id="GO:0004824">
    <property type="term" value="F:lysine-tRNA ligase activity"/>
    <property type="evidence" value="ECO:0007669"/>
    <property type="project" value="UniProtKB-UniRule"/>
</dbReference>
<dbReference type="GO" id="GO:0000287">
    <property type="term" value="F:magnesium ion binding"/>
    <property type="evidence" value="ECO:0007669"/>
    <property type="project" value="UniProtKB-UniRule"/>
</dbReference>